<keyword evidence="2" id="KW-0808">Transferase</keyword>
<dbReference type="SUPFAM" id="SSF53335">
    <property type="entry name" value="S-adenosyl-L-methionine-dependent methyltransferases"/>
    <property type="match status" value="1"/>
</dbReference>
<sequence>MVTDRQRARWARCWDGSVDATDRSMRRLDKVLFRDCRAWVCAQAAGTVLEVGVGTGLNLPHYSSDVRLTGIDLSPAMIQATQERAAGLGLDADLRVGDAEHLDLPDASVDTVVCTFVLCSIPDDRRAVDEMVRVLRPGGRLLLADHVASSVAVVRLVQRMTEWISIPVGGEHFRRRPLDHVLAAGLQVERRERFALGVVERLVARKPGT</sequence>
<keyword evidence="2" id="KW-0489">Methyltransferase</keyword>
<dbReference type="InterPro" id="IPR052356">
    <property type="entry name" value="Thiol_S-MT"/>
</dbReference>
<dbReference type="InterPro" id="IPR029063">
    <property type="entry name" value="SAM-dependent_MTases_sf"/>
</dbReference>
<dbReference type="PANTHER" id="PTHR45036">
    <property type="entry name" value="METHYLTRANSFERASE LIKE 7B"/>
    <property type="match status" value="1"/>
</dbReference>
<accession>A0A9W6NVT3</accession>
<dbReference type="Pfam" id="PF08241">
    <property type="entry name" value="Methyltransf_11"/>
    <property type="match status" value="1"/>
</dbReference>
<dbReference type="CDD" id="cd02440">
    <property type="entry name" value="AdoMet_MTases"/>
    <property type="match status" value="1"/>
</dbReference>
<evidence type="ECO:0000313" key="2">
    <source>
        <dbReference type="EMBL" id="GLL10948.1"/>
    </source>
</evidence>
<gene>
    <name evidence="2" type="primary">ubiE_1</name>
    <name evidence="2" type="ORF">GCM10017577_20890</name>
</gene>
<feature type="domain" description="Methyltransferase type 11" evidence="1">
    <location>
        <begin position="49"/>
        <end position="142"/>
    </location>
</feature>
<keyword evidence="2" id="KW-0830">Ubiquinone</keyword>
<organism evidence="2 3">
    <name type="scientific">Pseudonocardia halophobica</name>
    <dbReference type="NCBI Taxonomy" id="29401"/>
    <lineage>
        <taxon>Bacteria</taxon>
        <taxon>Bacillati</taxon>
        <taxon>Actinomycetota</taxon>
        <taxon>Actinomycetes</taxon>
        <taxon>Pseudonocardiales</taxon>
        <taxon>Pseudonocardiaceae</taxon>
        <taxon>Pseudonocardia</taxon>
    </lineage>
</organism>
<proteinExistence type="predicted"/>
<evidence type="ECO:0000313" key="3">
    <source>
        <dbReference type="Proteomes" id="UP001143463"/>
    </source>
</evidence>
<reference evidence="2" key="1">
    <citation type="journal article" date="2014" name="Int. J. Syst. Evol. Microbiol.">
        <title>Complete genome sequence of Corynebacterium casei LMG S-19264T (=DSM 44701T), isolated from a smear-ripened cheese.</title>
        <authorList>
            <consortium name="US DOE Joint Genome Institute (JGI-PGF)"/>
            <person name="Walter F."/>
            <person name="Albersmeier A."/>
            <person name="Kalinowski J."/>
            <person name="Ruckert C."/>
        </authorList>
    </citation>
    <scope>NUCLEOTIDE SEQUENCE</scope>
    <source>
        <strain evidence="2">VKM Ac-1069</strain>
    </source>
</reference>
<name>A0A9W6NVT3_9PSEU</name>
<comment type="caution">
    <text evidence="2">The sequence shown here is derived from an EMBL/GenBank/DDBJ whole genome shotgun (WGS) entry which is preliminary data.</text>
</comment>
<dbReference type="EMBL" id="BSFQ01000006">
    <property type="protein sequence ID" value="GLL10948.1"/>
    <property type="molecule type" value="Genomic_DNA"/>
</dbReference>
<protein>
    <submittedName>
        <fullName evidence="2">Ubiquinone/menaquinone biosynthesis methyltransferase</fullName>
    </submittedName>
</protein>
<dbReference type="InterPro" id="IPR013216">
    <property type="entry name" value="Methyltransf_11"/>
</dbReference>
<dbReference type="GO" id="GO:0032259">
    <property type="term" value="P:methylation"/>
    <property type="evidence" value="ECO:0007669"/>
    <property type="project" value="UniProtKB-KW"/>
</dbReference>
<reference evidence="2" key="2">
    <citation type="submission" date="2023-01" db="EMBL/GenBank/DDBJ databases">
        <authorList>
            <person name="Sun Q."/>
            <person name="Evtushenko L."/>
        </authorList>
    </citation>
    <scope>NUCLEOTIDE SEQUENCE</scope>
    <source>
        <strain evidence="2">VKM Ac-1069</strain>
    </source>
</reference>
<keyword evidence="3" id="KW-1185">Reference proteome</keyword>
<evidence type="ECO:0000259" key="1">
    <source>
        <dbReference type="Pfam" id="PF08241"/>
    </source>
</evidence>
<dbReference type="AlphaFoldDB" id="A0A9W6NVT3"/>
<dbReference type="Gene3D" id="3.40.50.150">
    <property type="entry name" value="Vaccinia Virus protein VP39"/>
    <property type="match status" value="1"/>
</dbReference>
<dbReference type="PANTHER" id="PTHR45036:SF1">
    <property type="entry name" value="METHYLTRANSFERASE LIKE 7A"/>
    <property type="match status" value="1"/>
</dbReference>
<dbReference type="Proteomes" id="UP001143463">
    <property type="component" value="Unassembled WGS sequence"/>
</dbReference>
<dbReference type="GO" id="GO:0008757">
    <property type="term" value="F:S-adenosylmethionine-dependent methyltransferase activity"/>
    <property type="evidence" value="ECO:0007669"/>
    <property type="project" value="InterPro"/>
</dbReference>